<reference evidence="2 3" key="1">
    <citation type="submission" date="2019-07" db="EMBL/GenBank/DDBJ databases">
        <title>Whole genome shotgun sequence of Novosphingobium sediminis NBRC 106119.</title>
        <authorList>
            <person name="Hosoyama A."/>
            <person name="Uohara A."/>
            <person name="Ohji S."/>
            <person name="Ichikawa N."/>
        </authorList>
    </citation>
    <scope>NUCLEOTIDE SEQUENCE [LARGE SCALE GENOMIC DNA]</scope>
    <source>
        <strain evidence="2 3">NBRC 106119</strain>
    </source>
</reference>
<name>A0A512AM40_9SPHN</name>
<dbReference type="GO" id="GO:0004523">
    <property type="term" value="F:RNA-DNA hybrid ribonuclease activity"/>
    <property type="evidence" value="ECO:0007669"/>
    <property type="project" value="InterPro"/>
</dbReference>
<dbReference type="OrthoDB" id="7508517at2"/>
<dbReference type="RefSeq" id="WP_147160076.1">
    <property type="nucleotide sequence ID" value="NZ_BJYR01000017.1"/>
</dbReference>
<dbReference type="EMBL" id="BJYR01000017">
    <property type="protein sequence ID" value="GEO00744.1"/>
    <property type="molecule type" value="Genomic_DNA"/>
</dbReference>
<evidence type="ECO:0000313" key="2">
    <source>
        <dbReference type="EMBL" id="GEO00744.1"/>
    </source>
</evidence>
<evidence type="ECO:0000313" key="3">
    <source>
        <dbReference type="Proteomes" id="UP000321464"/>
    </source>
</evidence>
<dbReference type="InterPro" id="IPR036397">
    <property type="entry name" value="RNaseH_sf"/>
</dbReference>
<dbReference type="InterPro" id="IPR012337">
    <property type="entry name" value="RNaseH-like_sf"/>
</dbReference>
<sequence>MPEKPLKLFFDGGCRPNPGMMETAVAACGQIWHRPAIGHGTNDLAEWQALHDALEVATSLGAKDIVLLGDSAMVVAQASGAQAPGASFAAVHAKYQAKAASFTRVRIRRIKRAQNLAGIALQRTWPR</sequence>
<keyword evidence="3" id="KW-1185">Reference proteome</keyword>
<dbReference type="Gene3D" id="3.30.420.10">
    <property type="entry name" value="Ribonuclease H-like superfamily/Ribonuclease H"/>
    <property type="match status" value="1"/>
</dbReference>
<evidence type="ECO:0000259" key="1">
    <source>
        <dbReference type="Pfam" id="PF13456"/>
    </source>
</evidence>
<gene>
    <name evidence="2" type="ORF">NSE01_25760</name>
</gene>
<dbReference type="Proteomes" id="UP000321464">
    <property type="component" value="Unassembled WGS sequence"/>
</dbReference>
<dbReference type="SUPFAM" id="SSF53098">
    <property type="entry name" value="Ribonuclease H-like"/>
    <property type="match status" value="1"/>
</dbReference>
<dbReference type="AlphaFoldDB" id="A0A512AM40"/>
<organism evidence="2 3">
    <name type="scientific">Novosphingobium sediminis</name>
    <dbReference type="NCBI Taxonomy" id="707214"/>
    <lineage>
        <taxon>Bacteria</taxon>
        <taxon>Pseudomonadati</taxon>
        <taxon>Pseudomonadota</taxon>
        <taxon>Alphaproteobacteria</taxon>
        <taxon>Sphingomonadales</taxon>
        <taxon>Sphingomonadaceae</taxon>
        <taxon>Novosphingobium</taxon>
    </lineage>
</organism>
<dbReference type="Pfam" id="PF13456">
    <property type="entry name" value="RVT_3"/>
    <property type="match status" value="1"/>
</dbReference>
<accession>A0A512AM40</accession>
<dbReference type="InterPro" id="IPR002156">
    <property type="entry name" value="RNaseH_domain"/>
</dbReference>
<dbReference type="GO" id="GO:0003676">
    <property type="term" value="F:nucleic acid binding"/>
    <property type="evidence" value="ECO:0007669"/>
    <property type="project" value="InterPro"/>
</dbReference>
<proteinExistence type="predicted"/>
<comment type="caution">
    <text evidence="2">The sequence shown here is derived from an EMBL/GenBank/DDBJ whole genome shotgun (WGS) entry which is preliminary data.</text>
</comment>
<protein>
    <recommendedName>
        <fullName evidence="1">RNase H type-1 domain-containing protein</fullName>
    </recommendedName>
</protein>
<feature type="domain" description="RNase H type-1" evidence="1">
    <location>
        <begin position="34"/>
        <end position="117"/>
    </location>
</feature>